<evidence type="ECO:0008006" key="3">
    <source>
        <dbReference type="Google" id="ProtNLM"/>
    </source>
</evidence>
<keyword evidence="2" id="KW-1185">Reference proteome</keyword>
<proteinExistence type="predicted"/>
<evidence type="ECO:0000313" key="2">
    <source>
        <dbReference type="Proteomes" id="UP001597374"/>
    </source>
</evidence>
<accession>A0ABW5CYT0</accession>
<sequence>MLELNLPYLNIAVEEYEGMMYSEWIRQPTHEEHLEGISKIVEFLQRYAISHWIKDSTLLTWLPLESMKQELRQILPAITTSSLKKIACLVTRDFDYMALFVTIMKEENIVVNTPIDARQFRTYKAAADWIADIRA</sequence>
<name>A0ABW5CYT0_9BACT</name>
<reference evidence="2" key="1">
    <citation type="journal article" date="2019" name="Int. J. Syst. Evol. Microbiol.">
        <title>The Global Catalogue of Microorganisms (GCM) 10K type strain sequencing project: providing services to taxonomists for standard genome sequencing and annotation.</title>
        <authorList>
            <consortium name="The Broad Institute Genomics Platform"/>
            <consortium name="The Broad Institute Genome Sequencing Center for Infectious Disease"/>
            <person name="Wu L."/>
            <person name="Ma J."/>
        </authorList>
    </citation>
    <scope>NUCLEOTIDE SEQUENCE [LARGE SCALE GENOMIC DNA]</scope>
    <source>
        <strain evidence="2">CGMCC 4.1782</strain>
    </source>
</reference>
<gene>
    <name evidence="1" type="ORF">ACFSKP_12915</name>
</gene>
<protein>
    <recommendedName>
        <fullName evidence="3">STAS/SEC14 domain-containing protein</fullName>
    </recommendedName>
</protein>
<dbReference type="EMBL" id="JBHUIM010000002">
    <property type="protein sequence ID" value="MFD2247164.1"/>
    <property type="molecule type" value="Genomic_DNA"/>
</dbReference>
<organism evidence="1 2">
    <name type="scientific">Pontibacter ruber</name>
    <dbReference type="NCBI Taxonomy" id="1343895"/>
    <lineage>
        <taxon>Bacteria</taxon>
        <taxon>Pseudomonadati</taxon>
        <taxon>Bacteroidota</taxon>
        <taxon>Cytophagia</taxon>
        <taxon>Cytophagales</taxon>
        <taxon>Hymenobacteraceae</taxon>
        <taxon>Pontibacter</taxon>
    </lineage>
</organism>
<dbReference type="Proteomes" id="UP001597374">
    <property type="component" value="Unassembled WGS sequence"/>
</dbReference>
<evidence type="ECO:0000313" key="1">
    <source>
        <dbReference type="EMBL" id="MFD2247164.1"/>
    </source>
</evidence>
<dbReference type="RefSeq" id="WP_250430100.1">
    <property type="nucleotide sequence ID" value="NZ_JALPRR010000003.1"/>
</dbReference>
<comment type="caution">
    <text evidence="1">The sequence shown here is derived from an EMBL/GenBank/DDBJ whole genome shotgun (WGS) entry which is preliminary data.</text>
</comment>